<name>A0A258FJE5_9CAUL</name>
<dbReference type="Proteomes" id="UP000215595">
    <property type="component" value="Unassembled WGS sequence"/>
</dbReference>
<dbReference type="Pfam" id="PF01022">
    <property type="entry name" value="HTH_5"/>
    <property type="match status" value="1"/>
</dbReference>
<feature type="domain" description="HTH arsR-type" evidence="1">
    <location>
        <begin position="1"/>
        <end position="95"/>
    </location>
</feature>
<dbReference type="GO" id="GO:0008757">
    <property type="term" value="F:S-adenosylmethionine-dependent methyltransferase activity"/>
    <property type="evidence" value="ECO:0007669"/>
    <property type="project" value="InterPro"/>
</dbReference>
<dbReference type="PANTHER" id="PTHR43861">
    <property type="entry name" value="TRANS-ACONITATE 2-METHYLTRANSFERASE-RELATED"/>
    <property type="match status" value="1"/>
</dbReference>
<gene>
    <name evidence="2" type="ORF">B7Z01_11560</name>
</gene>
<dbReference type="Pfam" id="PF08241">
    <property type="entry name" value="Methyltransf_11"/>
    <property type="match status" value="1"/>
</dbReference>
<dbReference type="InterPro" id="IPR001845">
    <property type="entry name" value="HTH_ArsR_DNA-bd_dom"/>
</dbReference>
<dbReference type="InterPro" id="IPR036390">
    <property type="entry name" value="WH_DNA-bd_sf"/>
</dbReference>
<dbReference type="Gene3D" id="3.40.50.150">
    <property type="entry name" value="Vaccinia Virus protein VP39"/>
    <property type="match status" value="1"/>
</dbReference>
<dbReference type="InterPro" id="IPR036388">
    <property type="entry name" value="WH-like_DNA-bd_sf"/>
</dbReference>
<accession>A0A258FJE5</accession>
<dbReference type="PANTHER" id="PTHR43861:SF1">
    <property type="entry name" value="TRANS-ACONITATE 2-METHYLTRANSFERASE"/>
    <property type="match status" value="1"/>
</dbReference>
<dbReference type="GO" id="GO:0003700">
    <property type="term" value="F:DNA-binding transcription factor activity"/>
    <property type="evidence" value="ECO:0007669"/>
    <property type="project" value="InterPro"/>
</dbReference>
<dbReference type="EMBL" id="NCEB01000025">
    <property type="protein sequence ID" value="OYX32094.1"/>
    <property type="molecule type" value="Genomic_DNA"/>
</dbReference>
<dbReference type="InterPro" id="IPR011991">
    <property type="entry name" value="ArsR-like_HTH"/>
</dbReference>
<dbReference type="InterPro" id="IPR013216">
    <property type="entry name" value="Methyltransf_11"/>
</dbReference>
<dbReference type="SMART" id="SM00418">
    <property type="entry name" value="HTH_ARSR"/>
    <property type="match status" value="1"/>
</dbReference>
<evidence type="ECO:0000313" key="3">
    <source>
        <dbReference type="Proteomes" id="UP000215595"/>
    </source>
</evidence>
<dbReference type="SUPFAM" id="SSF46785">
    <property type="entry name" value="Winged helix' DNA-binding domain"/>
    <property type="match status" value="1"/>
</dbReference>
<dbReference type="InterPro" id="IPR029063">
    <property type="entry name" value="SAM-dependent_MTases_sf"/>
</dbReference>
<dbReference type="CDD" id="cd00090">
    <property type="entry name" value="HTH_ARSR"/>
    <property type="match status" value="1"/>
</dbReference>
<dbReference type="PROSITE" id="PS50987">
    <property type="entry name" value="HTH_ARSR_2"/>
    <property type="match status" value="1"/>
</dbReference>
<dbReference type="NCBIfam" id="NF033788">
    <property type="entry name" value="HTH_metalloreg"/>
    <property type="match status" value="1"/>
</dbReference>
<dbReference type="PRINTS" id="PR00778">
    <property type="entry name" value="HTHARSR"/>
</dbReference>
<dbReference type="CDD" id="cd02440">
    <property type="entry name" value="AdoMet_MTases"/>
    <property type="match status" value="1"/>
</dbReference>
<proteinExistence type="predicted"/>
<dbReference type="SUPFAM" id="SSF53335">
    <property type="entry name" value="S-adenosyl-L-methionine-dependent methyltransferases"/>
    <property type="match status" value="1"/>
</dbReference>
<protein>
    <submittedName>
        <fullName evidence="2">ArsR family transcriptional regulator</fullName>
    </submittedName>
</protein>
<dbReference type="Gene3D" id="1.10.10.10">
    <property type="entry name" value="Winged helix-like DNA-binding domain superfamily/Winged helix DNA-binding domain"/>
    <property type="match status" value="1"/>
</dbReference>
<dbReference type="AlphaFoldDB" id="A0A258FJE5"/>
<sequence length="325" mass="35616">MALTADQIVDALRAAGEPTRLRVLSLLAGEELSVMELSRVLDQSQPRVSRHLKLMADAGLIERFPDGARVFYRISHEPDVRRLIDTVLDLLDDGEGLADHRRLDEVRDERATAAAAYFEQVAPSWDRIRSLYVSETAVESAIERAAGPGPFERVVDLGTGSGRMLTLLGKKARMSIGLDLSQNMLNIARANVTKAGLDKVELRHGDIFATRLPAQSADLVLVHQVLHYLADPASAVAEAARLVMPGGKLLIVDFAPHELERLRDEHQHRRLGFADEEIGRWLGEAGLTASATIALPPDTAGLTVTIWTAERPTIANRPNSERQVA</sequence>
<comment type="caution">
    <text evidence="2">The sequence shown here is derived from an EMBL/GenBank/DDBJ whole genome shotgun (WGS) entry which is preliminary data.</text>
</comment>
<reference evidence="2 3" key="1">
    <citation type="submission" date="2017-03" db="EMBL/GenBank/DDBJ databases">
        <title>Lifting the veil on microbial sulfur biogeochemistry in mining wastewaters.</title>
        <authorList>
            <person name="Kantor R.S."/>
            <person name="Colenbrander Nelson T."/>
            <person name="Marshall S."/>
            <person name="Bennett D."/>
            <person name="Apte S."/>
            <person name="Camacho D."/>
            <person name="Thomas B.C."/>
            <person name="Warren L.A."/>
            <person name="Banfield J.F."/>
        </authorList>
    </citation>
    <scope>NUCLEOTIDE SEQUENCE [LARGE SCALE GENOMIC DNA]</scope>
    <source>
        <strain evidence="2">32-69-9</strain>
    </source>
</reference>
<organism evidence="2 3">
    <name type="scientific">Brevundimonas subvibrioides</name>
    <dbReference type="NCBI Taxonomy" id="74313"/>
    <lineage>
        <taxon>Bacteria</taxon>
        <taxon>Pseudomonadati</taxon>
        <taxon>Pseudomonadota</taxon>
        <taxon>Alphaproteobacteria</taxon>
        <taxon>Caulobacterales</taxon>
        <taxon>Caulobacteraceae</taxon>
        <taxon>Brevundimonas</taxon>
    </lineage>
</organism>
<evidence type="ECO:0000313" key="2">
    <source>
        <dbReference type="EMBL" id="OYX32094.1"/>
    </source>
</evidence>
<evidence type="ECO:0000259" key="1">
    <source>
        <dbReference type="PROSITE" id="PS50987"/>
    </source>
</evidence>